<accession>A0A0K6HX55</accession>
<reference evidence="3" key="1">
    <citation type="submission" date="2015-08" db="EMBL/GenBank/DDBJ databases">
        <authorList>
            <person name="Varghese N."/>
        </authorList>
    </citation>
    <scope>NUCLEOTIDE SEQUENCE [LARGE SCALE GENOMIC DNA]</scope>
    <source>
        <strain evidence="3">DSM 18181</strain>
    </source>
</reference>
<dbReference type="Proteomes" id="UP000183649">
    <property type="component" value="Unassembled WGS sequence"/>
</dbReference>
<feature type="signal peptide" evidence="1">
    <location>
        <begin position="1"/>
        <end position="24"/>
    </location>
</feature>
<dbReference type="STRING" id="339866.GCA_001418255_00958"/>
<feature type="chain" id="PRO_5005504918" evidence="1">
    <location>
        <begin position="25"/>
        <end position="79"/>
    </location>
</feature>
<keyword evidence="1" id="KW-0732">Signal</keyword>
<name>A0A0K6HX55_9BURK</name>
<organism evidence="2 3">
    <name type="scientific">Thiomonas bhubaneswarensis</name>
    <dbReference type="NCBI Taxonomy" id="339866"/>
    <lineage>
        <taxon>Bacteria</taxon>
        <taxon>Pseudomonadati</taxon>
        <taxon>Pseudomonadota</taxon>
        <taxon>Betaproteobacteria</taxon>
        <taxon>Burkholderiales</taxon>
        <taxon>Thiomonas</taxon>
    </lineage>
</organism>
<dbReference type="AlphaFoldDB" id="A0A0K6HX55"/>
<evidence type="ECO:0000313" key="2">
    <source>
        <dbReference type="EMBL" id="CUA95388.1"/>
    </source>
</evidence>
<gene>
    <name evidence="2" type="ORF">Ga0061069_10378</name>
</gene>
<protein>
    <submittedName>
        <fullName evidence="2">Uncharacterized protein</fullName>
    </submittedName>
</protein>
<evidence type="ECO:0000313" key="3">
    <source>
        <dbReference type="Proteomes" id="UP000183649"/>
    </source>
</evidence>
<dbReference type="OrthoDB" id="9944522at2"/>
<sequence>MSPRFVAPLMLAVGLTLGAPAAFAAPQPAMMQALRDLQQARAELLRAAPDKGGWRIHALQQVDQAMASVRAGMRFANQH</sequence>
<keyword evidence="3" id="KW-1185">Reference proteome</keyword>
<dbReference type="EMBL" id="CYHF01000003">
    <property type="protein sequence ID" value="CUA95388.1"/>
    <property type="molecule type" value="Genomic_DNA"/>
</dbReference>
<dbReference type="RefSeq" id="WP_072242976.1">
    <property type="nucleotide sequence ID" value="NZ_CYHF01000003.1"/>
</dbReference>
<evidence type="ECO:0000256" key="1">
    <source>
        <dbReference type="SAM" id="SignalP"/>
    </source>
</evidence>
<proteinExistence type="predicted"/>